<sequence>MMGKEELITESMMNQRIEKLFSKSKLLCFGRYVLLAPQDAKLIFGSDFPTLPNRAKDIKQIMEARRAEILAKDKTAKINYFGPGPASNVMWIRYYEDEFSPKYGLESFDTYYIVGPHIFVGGGATAKSQNSTVESITAKTIEVAQNLRPRAPDEVPTEPGLCHEFGFTRLASDKGQVLSQVGLYLPELPDITFSVESNQNASTQGSNGHSLLKQINDRRKELGENYPKLTTLREGKRIVHGWAGEESLVRRADGTHDFEWKFIGETGNVAKPAMLDVTMYSKVKANRIGAASAASVDDEEALALWDKLLEGLKFRVAVPGAPSDAVALP</sequence>
<dbReference type="AlphaFoldDB" id="G0AHU9"/>
<feature type="domain" description="Tle cognate immunity protein 4 C-terminal" evidence="1">
    <location>
        <begin position="154"/>
        <end position="316"/>
    </location>
</feature>
<reference evidence="2 3" key="3">
    <citation type="journal article" date="2008" name="FEMS Microbiol. Ecol.">
        <title>Identification and characterization of genes underlying chitinolysis in Collimonas fungivorans Ter331.</title>
        <authorList>
            <person name="Fritsche K."/>
            <person name="de Boer W."/>
            <person name="Gerards S."/>
            <person name="van den Berg M."/>
            <person name="van Veen J.A."/>
            <person name="Leveau J.H."/>
        </authorList>
    </citation>
    <scope>NUCLEOTIDE SEQUENCE [LARGE SCALE GENOMIC DNA]</scope>
    <source>
        <strain evidence="2 3">Ter331</strain>
    </source>
</reference>
<protein>
    <recommendedName>
        <fullName evidence="1">Tle cognate immunity protein 4 C-terminal domain-containing protein</fullName>
    </recommendedName>
</protein>
<name>G0AHU9_COLFT</name>
<accession>G0AHU9</accession>
<reference evidence="2 3" key="1">
    <citation type="journal article" date="2004" name="Environ. Microbiol.">
        <title>Phylogeny-function analysis of (meta)genomic libraries: screening for expression of ribosomal RNA genes by large-insert library fluorescent in situ hybridization (LIL-FISH).</title>
        <authorList>
            <person name="Leveau J.H."/>
            <person name="Gerards S."/>
            <person name="de Boer W."/>
            <person name="van Veen J.A."/>
        </authorList>
    </citation>
    <scope>NUCLEOTIDE SEQUENCE [LARGE SCALE GENOMIC DNA]</scope>
    <source>
        <strain evidence="2 3">Ter331</strain>
    </source>
</reference>
<dbReference type="InterPro" id="IPR041290">
    <property type="entry name" value="Tli4_C"/>
</dbReference>
<dbReference type="HOGENOM" id="CLU_048559_0_0_4"/>
<dbReference type="Pfam" id="PF18426">
    <property type="entry name" value="Tli4_C"/>
    <property type="match status" value="1"/>
</dbReference>
<reference evidence="2 3" key="4">
    <citation type="journal article" date="2010" name="Environ. Microbiol.">
        <title>The bacterial genus Collimonas: mycophagy, weathering and other adaptive solutions to life in oligotrophic soil environments.</title>
        <authorList>
            <person name="Leveau J.H."/>
            <person name="Uroz S."/>
            <person name="de Boer W."/>
        </authorList>
    </citation>
    <scope>NUCLEOTIDE SEQUENCE [LARGE SCALE GENOMIC DNA]</scope>
    <source>
        <strain evidence="2 3">Ter331</strain>
    </source>
</reference>
<dbReference type="EMBL" id="CP002745">
    <property type="protein sequence ID" value="AEK60377.1"/>
    <property type="molecule type" value="Genomic_DNA"/>
</dbReference>
<dbReference type="STRING" id="1005048.CFU_0541"/>
<dbReference type="eggNOG" id="ENOG502ZG8C">
    <property type="taxonomic scope" value="Bacteria"/>
</dbReference>
<reference evidence="3" key="6">
    <citation type="submission" date="2011-05" db="EMBL/GenBank/DDBJ databases">
        <title>Complete sequence of Collimonas fungivorans Ter331.</title>
        <authorList>
            <person name="Leveau J.H."/>
        </authorList>
    </citation>
    <scope>NUCLEOTIDE SEQUENCE [LARGE SCALE GENOMIC DNA]</scope>
    <source>
        <strain evidence="3">Ter331</strain>
    </source>
</reference>
<evidence type="ECO:0000259" key="1">
    <source>
        <dbReference type="Pfam" id="PF18426"/>
    </source>
</evidence>
<evidence type="ECO:0000313" key="2">
    <source>
        <dbReference type="EMBL" id="AEK60377.1"/>
    </source>
</evidence>
<reference evidence="2 3" key="5">
    <citation type="journal article" date="2011" name="ISME J.">
        <title>Dual transcriptional profiling of a bacterial/fungal confrontation: Collimonas fungivorans versus Aspergillus niger.</title>
        <authorList>
            <person name="Mela F."/>
            <person name="Fritsche K."/>
            <person name="de Boer W."/>
            <person name="van Veen J.A."/>
            <person name="de Graaff L.H."/>
            <person name="van den Berg M."/>
            <person name="Leveau J.H."/>
        </authorList>
    </citation>
    <scope>NUCLEOTIDE SEQUENCE [LARGE SCALE GENOMIC DNA]</scope>
    <source>
        <strain evidence="2 3">Ter331</strain>
    </source>
</reference>
<dbReference type="KEGG" id="cfu:CFU_0541"/>
<reference evidence="2 3" key="2">
    <citation type="journal article" date="2006" name="J. Microbiol. Methods">
        <title>Genomic flank-sequencing of plasposon insertion sites for rapid identification of functional genes.</title>
        <authorList>
            <person name="Leveau J.H."/>
            <person name="Gerards S."/>
            <person name="Fritsche K."/>
            <person name="Zondag G."/>
            <person name="van Veen J.A."/>
        </authorList>
    </citation>
    <scope>NUCLEOTIDE SEQUENCE [LARGE SCALE GENOMIC DNA]</scope>
    <source>
        <strain evidence="2 3">Ter331</strain>
    </source>
</reference>
<organism evidence="2 3">
    <name type="scientific">Collimonas fungivorans (strain Ter331)</name>
    <dbReference type="NCBI Taxonomy" id="1005048"/>
    <lineage>
        <taxon>Bacteria</taxon>
        <taxon>Pseudomonadati</taxon>
        <taxon>Pseudomonadota</taxon>
        <taxon>Betaproteobacteria</taxon>
        <taxon>Burkholderiales</taxon>
        <taxon>Oxalobacteraceae</taxon>
        <taxon>Collimonas</taxon>
    </lineage>
</organism>
<proteinExistence type="predicted"/>
<dbReference type="Proteomes" id="UP000008392">
    <property type="component" value="Chromosome"/>
</dbReference>
<evidence type="ECO:0000313" key="3">
    <source>
        <dbReference type="Proteomes" id="UP000008392"/>
    </source>
</evidence>
<gene>
    <name evidence="2" type="ordered locus">CFU_0541</name>
</gene>
<keyword evidence="3" id="KW-1185">Reference proteome</keyword>